<evidence type="ECO:0000256" key="1">
    <source>
        <dbReference type="SAM" id="SignalP"/>
    </source>
</evidence>
<dbReference type="Gramene" id="Pp3c25_14940V3.1">
    <property type="protein sequence ID" value="Pp3c25_14940V3.1"/>
    <property type="gene ID" value="Pp3c25_14940"/>
</dbReference>
<dbReference type="EnsemblPlants" id="Pp3c25_14940V3.2">
    <property type="protein sequence ID" value="Pp3c25_14940V3.2"/>
    <property type="gene ID" value="Pp3c25_14940"/>
</dbReference>
<gene>
    <name evidence="2" type="ORF">PHYPA_029975</name>
</gene>
<dbReference type="EnsemblPlants" id="Pp3c25_14940V3.1">
    <property type="protein sequence ID" value="Pp3c25_14940V3.1"/>
    <property type="gene ID" value="Pp3c25_14940"/>
</dbReference>
<dbReference type="Proteomes" id="UP000006727">
    <property type="component" value="Chromosome 25"/>
</dbReference>
<proteinExistence type="predicted"/>
<evidence type="ECO:0000313" key="4">
    <source>
        <dbReference type="Proteomes" id="UP000006727"/>
    </source>
</evidence>
<protein>
    <submittedName>
        <fullName evidence="2 3">Uncharacterized protein</fullName>
    </submittedName>
</protein>
<reference evidence="2 4" key="2">
    <citation type="journal article" date="2018" name="Plant J.">
        <title>The Physcomitrella patens chromosome-scale assembly reveals moss genome structure and evolution.</title>
        <authorList>
            <person name="Lang D."/>
            <person name="Ullrich K.K."/>
            <person name="Murat F."/>
            <person name="Fuchs J."/>
            <person name="Jenkins J."/>
            <person name="Haas F.B."/>
            <person name="Piednoel M."/>
            <person name="Gundlach H."/>
            <person name="Van Bel M."/>
            <person name="Meyberg R."/>
            <person name="Vives C."/>
            <person name="Morata J."/>
            <person name="Symeonidi A."/>
            <person name="Hiss M."/>
            <person name="Muchero W."/>
            <person name="Kamisugi Y."/>
            <person name="Saleh O."/>
            <person name="Blanc G."/>
            <person name="Decker E.L."/>
            <person name="van Gessel N."/>
            <person name="Grimwood J."/>
            <person name="Hayes R.D."/>
            <person name="Graham S.W."/>
            <person name="Gunter L.E."/>
            <person name="McDaniel S.F."/>
            <person name="Hoernstein S.N.W."/>
            <person name="Larsson A."/>
            <person name="Li F.W."/>
            <person name="Perroud P.F."/>
            <person name="Phillips J."/>
            <person name="Ranjan P."/>
            <person name="Rokshar D.S."/>
            <person name="Rothfels C.J."/>
            <person name="Schneider L."/>
            <person name="Shu S."/>
            <person name="Stevenson D.W."/>
            <person name="Thummler F."/>
            <person name="Tillich M."/>
            <person name="Villarreal Aguilar J.C."/>
            <person name="Widiez T."/>
            <person name="Wong G.K."/>
            <person name="Wymore A."/>
            <person name="Zhang Y."/>
            <person name="Zimmer A.D."/>
            <person name="Quatrano R.S."/>
            <person name="Mayer K.F.X."/>
            <person name="Goodstein D."/>
            <person name="Casacuberta J.M."/>
            <person name="Vandepoele K."/>
            <person name="Reski R."/>
            <person name="Cuming A.C."/>
            <person name="Tuskan G.A."/>
            <person name="Maumus F."/>
            <person name="Salse J."/>
            <person name="Schmutz J."/>
            <person name="Rensing S.A."/>
        </authorList>
    </citation>
    <scope>NUCLEOTIDE SEQUENCE [LARGE SCALE GENOMIC DNA]</scope>
    <source>
        <strain evidence="3 4">cv. Gransden 2004</strain>
    </source>
</reference>
<feature type="signal peptide" evidence="1">
    <location>
        <begin position="1"/>
        <end position="29"/>
    </location>
</feature>
<organism evidence="2">
    <name type="scientific">Physcomitrium patens</name>
    <name type="common">Spreading-leaved earth moss</name>
    <name type="synonym">Physcomitrella patens</name>
    <dbReference type="NCBI Taxonomy" id="3218"/>
    <lineage>
        <taxon>Eukaryota</taxon>
        <taxon>Viridiplantae</taxon>
        <taxon>Streptophyta</taxon>
        <taxon>Embryophyta</taxon>
        <taxon>Bryophyta</taxon>
        <taxon>Bryophytina</taxon>
        <taxon>Bryopsida</taxon>
        <taxon>Funariidae</taxon>
        <taxon>Funariales</taxon>
        <taxon>Funariaceae</taxon>
        <taxon>Physcomitrium</taxon>
    </lineage>
</organism>
<name>A0A2K1IEX3_PHYPA</name>
<feature type="chain" id="PRO_5036318878" evidence="1">
    <location>
        <begin position="30"/>
        <end position="260"/>
    </location>
</feature>
<evidence type="ECO:0000313" key="3">
    <source>
        <dbReference type="EnsemblPlants" id="Pp3c25_14940V3.1"/>
    </source>
</evidence>
<dbReference type="Gramene" id="Pp3c25_14940V3.2">
    <property type="protein sequence ID" value="Pp3c25_14940V3.2"/>
    <property type="gene ID" value="Pp3c25_14940"/>
</dbReference>
<dbReference type="EMBL" id="ABEU02000025">
    <property type="protein sequence ID" value="PNR27823.1"/>
    <property type="molecule type" value="Genomic_DNA"/>
</dbReference>
<sequence length="260" mass="28917">MPEYSPGARRHRHTVLLLLFVAFFRPSESLLFHVFIQKVVRNAAKYEYEYVCRKSSCSVLTVWSVQHCCKRSFIYPSPSSRLTEKLQLESTSIAATSDCTNGISSISGNNNNNTTNTHEMAENQNKGFESELGFQGCNVSDITPNDTLTPPFRTLYSCSLVLPSSSSLCCCCCSRSSSFFVLCYLTVQLSCTSRTSLFFVLLLYGTLTQSLLFDPLPAGAPAILSTSCVCADSFSVECVNPSGDRHRLMKTTHLADYYIW</sequence>
<reference evidence="2 4" key="1">
    <citation type="journal article" date="2008" name="Science">
        <title>The Physcomitrella genome reveals evolutionary insights into the conquest of land by plants.</title>
        <authorList>
            <person name="Rensing S."/>
            <person name="Lang D."/>
            <person name="Zimmer A."/>
            <person name="Terry A."/>
            <person name="Salamov A."/>
            <person name="Shapiro H."/>
            <person name="Nishiyama T."/>
            <person name="Perroud P.-F."/>
            <person name="Lindquist E."/>
            <person name="Kamisugi Y."/>
            <person name="Tanahashi T."/>
            <person name="Sakakibara K."/>
            <person name="Fujita T."/>
            <person name="Oishi K."/>
            <person name="Shin-I T."/>
            <person name="Kuroki Y."/>
            <person name="Toyoda A."/>
            <person name="Suzuki Y."/>
            <person name="Hashimoto A."/>
            <person name="Yamaguchi K."/>
            <person name="Sugano A."/>
            <person name="Kohara Y."/>
            <person name="Fujiyama A."/>
            <person name="Anterola A."/>
            <person name="Aoki S."/>
            <person name="Ashton N."/>
            <person name="Barbazuk W.B."/>
            <person name="Barker E."/>
            <person name="Bennetzen J."/>
            <person name="Bezanilla M."/>
            <person name="Blankenship R."/>
            <person name="Cho S.H."/>
            <person name="Dutcher S."/>
            <person name="Estelle M."/>
            <person name="Fawcett J.A."/>
            <person name="Gundlach H."/>
            <person name="Hanada K."/>
            <person name="Heyl A."/>
            <person name="Hicks K.A."/>
            <person name="Hugh J."/>
            <person name="Lohr M."/>
            <person name="Mayer K."/>
            <person name="Melkozernov A."/>
            <person name="Murata T."/>
            <person name="Nelson D."/>
            <person name="Pils B."/>
            <person name="Prigge M."/>
            <person name="Reiss B."/>
            <person name="Renner T."/>
            <person name="Rombauts S."/>
            <person name="Rushton P."/>
            <person name="Sanderfoot A."/>
            <person name="Schween G."/>
            <person name="Shiu S.-H."/>
            <person name="Stueber K."/>
            <person name="Theodoulou F.L."/>
            <person name="Tu H."/>
            <person name="Van de Peer Y."/>
            <person name="Verrier P.J."/>
            <person name="Waters E."/>
            <person name="Wood A."/>
            <person name="Yang L."/>
            <person name="Cove D."/>
            <person name="Cuming A."/>
            <person name="Hasebe M."/>
            <person name="Lucas S."/>
            <person name="Mishler D.B."/>
            <person name="Reski R."/>
            <person name="Grigoriev I."/>
            <person name="Quatrano R.S."/>
            <person name="Boore J.L."/>
        </authorList>
    </citation>
    <scope>NUCLEOTIDE SEQUENCE [LARGE SCALE GENOMIC DNA]</scope>
    <source>
        <strain evidence="3 4">cv. Gransden 2004</strain>
    </source>
</reference>
<evidence type="ECO:0000313" key="2">
    <source>
        <dbReference type="EMBL" id="PNR27823.1"/>
    </source>
</evidence>
<reference evidence="3" key="3">
    <citation type="submission" date="2020-12" db="UniProtKB">
        <authorList>
            <consortium name="EnsemblPlants"/>
        </authorList>
    </citation>
    <scope>IDENTIFICATION</scope>
</reference>
<keyword evidence="4" id="KW-1185">Reference proteome</keyword>
<accession>A0A2K1IEX3</accession>
<keyword evidence="1" id="KW-0732">Signal</keyword>
<dbReference type="AlphaFoldDB" id="A0A2K1IEX3"/>
<dbReference type="InParanoid" id="A0A2K1IEX3"/>